<feature type="modified residue" description="4-aspartylphosphate" evidence="16">
    <location>
        <position position="52"/>
    </location>
</feature>
<dbReference type="SUPFAM" id="SSF52172">
    <property type="entry name" value="CheY-like"/>
    <property type="match status" value="1"/>
</dbReference>
<dbReference type="PROSITE" id="PS50045">
    <property type="entry name" value="SIGMA54_INTERACT_4"/>
    <property type="match status" value="1"/>
</dbReference>
<comment type="subcellular location">
    <subcellularLocation>
        <location evidence="1">Cytoplasm</location>
    </subcellularLocation>
</comment>
<evidence type="ECO:0000256" key="10">
    <source>
        <dbReference type="ARBA" id="ARBA00023125"/>
    </source>
</evidence>
<keyword evidence="3" id="KW-0963">Cytoplasm</keyword>
<feature type="domain" description="Response regulatory" evidence="19">
    <location>
        <begin position="3"/>
        <end position="117"/>
    </location>
</feature>
<organism evidence="20 21">
    <name type="scientific">Gemmata obscuriglobus</name>
    <dbReference type="NCBI Taxonomy" id="114"/>
    <lineage>
        <taxon>Bacteria</taxon>
        <taxon>Pseudomonadati</taxon>
        <taxon>Planctomycetota</taxon>
        <taxon>Planctomycetia</taxon>
        <taxon>Gemmatales</taxon>
        <taxon>Gemmataceae</taxon>
        <taxon>Gemmata</taxon>
    </lineage>
</organism>
<evidence type="ECO:0000256" key="8">
    <source>
        <dbReference type="ARBA" id="ARBA00023012"/>
    </source>
</evidence>
<evidence type="ECO:0000256" key="6">
    <source>
        <dbReference type="ARBA" id="ARBA00022741"/>
    </source>
</evidence>
<evidence type="ECO:0000256" key="3">
    <source>
        <dbReference type="ARBA" id="ARBA00022490"/>
    </source>
</evidence>
<dbReference type="SUPFAM" id="SSF46689">
    <property type="entry name" value="Homeodomain-like"/>
    <property type="match status" value="1"/>
</dbReference>
<dbReference type="SUPFAM" id="SSF52540">
    <property type="entry name" value="P-loop containing nucleoside triphosphate hydrolases"/>
    <property type="match status" value="1"/>
</dbReference>
<evidence type="ECO:0000256" key="7">
    <source>
        <dbReference type="ARBA" id="ARBA00022840"/>
    </source>
</evidence>
<proteinExistence type="predicted"/>
<keyword evidence="13" id="KW-0535">Nitrogen fixation</keyword>
<keyword evidence="7" id="KW-0067">ATP-binding</keyword>
<keyword evidence="5 16" id="KW-0597">Phosphoprotein</keyword>
<evidence type="ECO:0000256" key="2">
    <source>
        <dbReference type="ARBA" id="ARBA00019059"/>
    </source>
</evidence>
<sequence>MAHVLLVNDTPGSIAEPVRRALRASHHVAVAQSVADCLARVTATPPDAILLDLQHPGRGGFDAFDAIRSVDTRVPVIFLAPAAAAGVVIEAIKRGASDCVFKPLDLVQLQKALDEALDAAGRVHEPDTRPDPGTDDGGTGPIIGSCPAMMEVYKAVGRVAPQDVPVLITGESGTGKELVARAVHQYSRRAGRPFVALNCAAIPEQLLESELFGHEKGAFTGADRRRIGRFEQCDGGTLFLDEIGDMPLALQSKLLRVLQEQAFERVGGGETVRTDVRIISATHRDLKARAAAGTFRPDLYYRLGVFTMRLPPLRDRAEDLPLLVRHFLGRFNRELGRRVSDISAEALARLTQYAWPGNLRELQSVLKQALLRTTGTVLLPSALADMAGPSAAPASEPPARADLHQFVRRRLSDGSENLLEEARLELDRFLLPMVMELTRGNQVRAARVLGVARLTLRRRLHELGIAPRFVDSAVS</sequence>
<dbReference type="AlphaFoldDB" id="A0A2Z3GX97"/>
<dbReference type="PROSITE" id="PS50110">
    <property type="entry name" value="RESPONSE_REGULATORY"/>
    <property type="match status" value="1"/>
</dbReference>
<dbReference type="GO" id="GO:0043565">
    <property type="term" value="F:sequence-specific DNA binding"/>
    <property type="evidence" value="ECO:0007669"/>
    <property type="project" value="InterPro"/>
</dbReference>
<dbReference type="Gene3D" id="1.10.10.60">
    <property type="entry name" value="Homeodomain-like"/>
    <property type="match status" value="1"/>
</dbReference>
<keyword evidence="8" id="KW-0902">Two-component regulatory system</keyword>
<feature type="domain" description="Sigma-54 factor interaction" evidence="18">
    <location>
        <begin position="142"/>
        <end position="371"/>
    </location>
</feature>
<dbReference type="Pfam" id="PF00158">
    <property type="entry name" value="Sigma54_activat"/>
    <property type="match status" value="1"/>
</dbReference>
<dbReference type="RefSeq" id="WP_010041221.1">
    <property type="nucleotide sequence ID" value="NZ_CP025958.1"/>
</dbReference>
<evidence type="ECO:0000256" key="15">
    <source>
        <dbReference type="ARBA" id="ARBA00031910"/>
    </source>
</evidence>
<evidence type="ECO:0000259" key="18">
    <source>
        <dbReference type="PROSITE" id="PS50045"/>
    </source>
</evidence>
<dbReference type="Gene3D" id="1.10.8.60">
    <property type="match status" value="1"/>
</dbReference>
<dbReference type="InterPro" id="IPR009057">
    <property type="entry name" value="Homeodomain-like_sf"/>
</dbReference>
<dbReference type="InterPro" id="IPR011006">
    <property type="entry name" value="CheY-like_superfamily"/>
</dbReference>
<dbReference type="InterPro" id="IPR003593">
    <property type="entry name" value="AAA+_ATPase"/>
</dbReference>
<keyword evidence="10" id="KW-0238">DNA-binding</keyword>
<dbReference type="GO" id="GO:0005524">
    <property type="term" value="F:ATP binding"/>
    <property type="evidence" value="ECO:0007669"/>
    <property type="project" value="UniProtKB-KW"/>
</dbReference>
<dbReference type="SMART" id="SM00448">
    <property type="entry name" value="REC"/>
    <property type="match status" value="1"/>
</dbReference>
<evidence type="ECO:0000313" key="21">
    <source>
        <dbReference type="Proteomes" id="UP000245802"/>
    </source>
</evidence>
<dbReference type="PANTHER" id="PTHR32071:SF95">
    <property type="entry name" value="DNA-BINDING TRANSCRIPTIONAL REGULATOR NTRC"/>
    <property type="match status" value="1"/>
</dbReference>
<dbReference type="InterPro" id="IPR001789">
    <property type="entry name" value="Sig_transdc_resp-reg_receiver"/>
</dbReference>
<dbReference type="Pfam" id="PF25601">
    <property type="entry name" value="AAA_lid_14"/>
    <property type="match status" value="1"/>
</dbReference>
<dbReference type="Pfam" id="PF02954">
    <property type="entry name" value="HTH_8"/>
    <property type="match status" value="1"/>
</dbReference>
<evidence type="ECO:0000256" key="5">
    <source>
        <dbReference type="ARBA" id="ARBA00022553"/>
    </source>
</evidence>
<dbReference type="GO" id="GO:0006355">
    <property type="term" value="P:regulation of DNA-templated transcription"/>
    <property type="evidence" value="ECO:0007669"/>
    <property type="project" value="InterPro"/>
</dbReference>
<dbReference type="InterPro" id="IPR058031">
    <property type="entry name" value="AAA_lid_NorR"/>
</dbReference>
<dbReference type="CDD" id="cd00156">
    <property type="entry name" value="REC"/>
    <property type="match status" value="1"/>
</dbReference>
<keyword evidence="12" id="KW-0804">Transcription</keyword>
<dbReference type="FunFam" id="3.40.50.300:FF:000006">
    <property type="entry name" value="DNA-binding transcriptional regulator NtrC"/>
    <property type="match status" value="1"/>
</dbReference>
<evidence type="ECO:0000313" key="20">
    <source>
        <dbReference type="EMBL" id="AWM36036.1"/>
    </source>
</evidence>
<keyword evidence="4" id="KW-0678">Repressor</keyword>
<evidence type="ECO:0000256" key="17">
    <source>
        <dbReference type="SAM" id="MobiDB-lite"/>
    </source>
</evidence>
<dbReference type="Gene3D" id="3.40.50.2300">
    <property type="match status" value="1"/>
</dbReference>
<dbReference type="Gene3D" id="3.40.50.300">
    <property type="entry name" value="P-loop containing nucleotide triphosphate hydrolases"/>
    <property type="match status" value="1"/>
</dbReference>
<dbReference type="InterPro" id="IPR002197">
    <property type="entry name" value="HTH_Fis"/>
</dbReference>
<dbReference type="SMART" id="SM00382">
    <property type="entry name" value="AAA"/>
    <property type="match status" value="1"/>
</dbReference>
<dbReference type="GO" id="GO:0005737">
    <property type="term" value="C:cytoplasm"/>
    <property type="evidence" value="ECO:0007669"/>
    <property type="project" value="UniProtKB-SubCell"/>
</dbReference>
<dbReference type="OrthoDB" id="9803970at2"/>
<dbReference type="CDD" id="cd00009">
    <property type="entry name" value="AAA"/>
    <property type="match status" value="1"/>
</dbReference>
<accession>A0A2Z3GX97</accession>
<dbReference type="InterPro" id="IPR025662">
    <property type="entry name" value="Sigma_54_int_dom_ATP-bd_1"/>
</dbReference>
<evidence type="ECO:0000256" key="12">
    <source>
        <dbReference type="ARBA" id="ARBA00023163"/>
    </source>
</evidence>
<evidence type="ECO:0000256" key="14">
    <source>
        <dbReference type="ARBA" id="ARBA00029881"/>
    </source>
</evidence>
<dbReference type="KEGG" id="gog:C1280_02780"/>
<dbReference type="PRINTS" id="PR01590">
    <property type="entry name" value="HTHFIS"/>
</dbReference>
<dbReference type="InterPro" id="IPR027417">
    <property type="entry name" value="P-loop_NTPase"/>
</dbReference>
<feature type="compositionally biased region" description="Basic and acidic residues" evidence="17">
    <location>
        <begin position="121"/>
        <end position="132"/>
    </location>
</feature>
<keyword evidence="6" id="KW-0547">Nucleotide-binding</keyword>
<keyword evidence="21" id="KW-1185">Reference proteome</keyword>
<evidence type="ECO:0000259" key="19">
    <source>
        <dbReference type="PROSITE" id="PS50110"/>
    </source>
</evidence>
<name>A0A2Z3GX97_9BACT</name>
<keyword evidence="9" id="KW-0805">Transcription regulation</keyword>
<evidence type="ECO:0000256" key="13">
    <source>
        <dbReference type="ARBA" id="ARBA00023231"/>
    </source>
</evidence>
<dbReference type="PANTHER" id="PTHR32071">
    <property type="entry name" value="TRANSCRIPTIONAL REGULATORY PROTEIN"/>
    <property type="match status" value="1"/>
</dbReference>
<keyword evidence="11" id="KW-0010">Activator</keyword>
<evidence type="ECO:0000256" key="4">
    <source>
        <dbReference type="ARBA" id="ARBA00022491"/>
    </source>
</evidence>
<dbReference type="Pfam" id="PF00072">
    <property type="entry name" value="Response_reg"/>
    <property type="match status" value="1"/>
</dbReference>
<dbReference type="InterPro" id="IPR002078">
    <property type="entry name" value="Sigma_54_int"/>
</dbReference>
<feature type="region of interest" description="Disordered" evidence="17">
    <location>
        <begin position="121"/>
        <end position="141"/>
    </location>
</feature>
<evidence type="ECO:0000256" key="16">
    <source>
        <dbReference type="PROSITE-ProRule" id="PRU00169"/>
    </source>
</evidence>
<gene>
    <name evidence="20" type="ORF">C1280_02780</name>
</gene>
<dbReference type="GO" id="GO:0000160">
    <property type="term" value="P:phosphorelay signal transduction system"/>
    <property type="evidence" value="ECO:0007669"/>
    <property type="project" value="UniProtKB-KW"/>
</dbReference>
<evidence type="ECO:0000256" key="11">
    <source>
        <dbReference type="ARBA" id="ARBA00023159"/>
    </source>
</evidence>
<dbReference type="Proteomes" id="UP000245802">
    <property type="component" value="Chromosome"/>
</dbReference>
<evidence type="ECO:0000256" key="1">
    <source>
        <dbReference type="ARBA" id="ARBA00004496"/>
    </source>
</evidence>
<reference evidence="20 21" key="1">
    <citation type="submission" date="2018-01" db="EMBL/GenBank/DDBJ databases">
        <title>G. obscuriglobus.</title>
        <authorList>
            <person name="Franke J."/>
            <person name="Blomberg W."/>
            <person name="Selmecki A."/>
        </authorList>
    </citation>
    <scope>NUCLEOTIDE SEQUENCE [LARGE SCALE GENOMIC DNA]</scope>
    <source>
        <strain evidence="20 21">DSM 5831</strain>
    </source>
</reference>
<dbReference type="PROSITE" id="PS00675">
    <property type="entry name" value="SIGMA54_INTERACT_1"/>
    <property type="match status" value="1"/>
</dbReference>
<evidence type="ECO:0000256" key="9">
    <source>
        <dbReference type="ARBA" id="ARBA00023015"/>
    </source>
</evidence>
<protein>
    <recommendedName>
        <fullName evidence="2">DNA-binding transcriptional regulator NtrC</fullName>
    </recommendedName>
    <alternativeName>
        <fullName evidence="14">Nitrogen regulation protein NR(I)</fullName>
    </alternativeName>
    <alternativeName>
        <fullName evidence="15">Nitrogen regulator I</fullName>
    </alternativeName>
</protein>
<dbReference type="EMBL" id="CP025958">
    <property type="protein sequence ID" value="AWM36036.1"/>
    <property type="molecule type" value="Genomic_DNA"/>
</dbReference>